<sequence length="258" mass="29217">SLTTRPHPHPYYIQWFNNSGKVKVTRTVRVHFSISTYADYVDCDVVPMQACSLLLGRPWQFDKNSVHHGRNNQYTLVHKDTNITLLPMTPDSILKDDINRANKAKQEKNKSENQIVAKEFEQQMKPNNKPSSVASEIKLKSACLFATKSDIDELDFSKSVCYAFVCKEALFSFEDVPSSLPPAVTNILQEFADVFPQDVPPGLPPIRGIEHQIDLIPGASLPNRAPYRTNPEETKEIMRQVQELLDKGYIRESLSPCA</sequence>
<feature type="non-terminal residue" evidence="2">
    <location>
        <position position="258"/>
    </location>
</feature>
<gene>
    <name evidence="2" type="ORF">Zmor_011730</name>
</gene>
<comment type="caution">
    <text evidence="2">The sequence shown here is derived from an EMBL/GenBank/DDBJ whole genome shotgun (WGS) entry which is preliminary data.</text>
</comment>
<dbReference type="EMBL" id="JALNTZ010003055">
    <property type="protein sequence ID" value="KAJ3616679.1"/>
    <property type="molecule type" value="Genomic_DNA"/>
</dbReference>
<proteinExistence type="predicted"/>
<accession>A0AA38HIA8</accession>
<dbReference type="PANTHER" id="PTHR35046">
    <property type="entry name" value="ZINC KNUCKLE (CCHC-TYPE) FAMILY PROTEIN"/>
    <property type="match status" value="1"/>
</dbReference>
<evidence type="ECO:0000313" key="2">
    <source>
        <dbReference type="EMBL" id="KAJ3616679.1"/>
    </source>
</evidence>
<dbReference type="InterPro" id="IPR043502">
    <property type="entry name" value="DNA/RNA_pol_sf"/>
</dbReference>
<dbReference type="AlphaFoldDB" id="A0AA38HIA8"/>
<dbReference type="CDD" id="cd00303">
    <property type="entry name" value="retropepsin_like"/>
    <property type="match status" value="1"/>
</dbReference>
<organism evidence="2 3">
    <name type="scientific">Zophobas morio</name>
    <dbReference type="NCBI Taxonomy" id="2755281"/>
    <lineage>
        <taxon>Eukaryota</taxon>
        <taxon>Metazoa</taxon>
        <taxon>Ecdysozoa</taxon>
        <taxon>Arthropoda</taxon>
        <taxon>Hexapoda</taxon>
        <taxon>Insecta</taxon>
        <taxon>Pterygota</taxon>
        <taxon>Neoptera</taxon>
        <taxon>Endopterygota</taxon>
        <taxon>Coleoptera</taxon>
        <taxon>Polyphaga</taxon>
        <taxon>Cucujiformia</taxon>
        <taxon>Tenebrionidae</taxon>
        <taxon>Zophobas</taxon>
    </lineage>
</organism>
<evidence type="ECO:0000256" key="1">
    <source>
        <dbReference type="SAM" id="Coils"/>
    </source>
</evidence>
<dbReference type="Gene3D" id="3.10.10.10">
    <property type="entry name" value="HIV Type 1 Reverse Transcriptase, subunit A, domain 1"/>
    <property type="match status" value="1"/>
</dbReference>
<feature type="non-terminal residue" evidence="2">
    <location>
        <position position="1"/>
    </location>
</feature>
<dbReference type="SUPFAM" id="SSF56672">
    <property type="entry name" value="DNA/RNA polymerases"/>
    <property type="match status" value="1"/>
</dbReference>
<dbReference type="Proteomes" id="UP001168821">
    <property type="component" value="Unassembled WGS sequence"/>
</dbReference>
<dbReference type="GO" id="GO:0071897">
    <property type="term" value="P:DNA biosynthetic process"/>
    <property type="evidence" value="ECO:0007669"/>
    <property type="project" value="UniProtKB-ARBA"/>
</dbReference>
<keyword evidence="3" id="KW-1185">Reference proteome</keyword>
<reference evidence="2" key="1">
    <citation type="journal article" date="2023" name="G3 (Bethesda)">
        <title>Whole genome assemblies of Zophobas morio and Tenebrio molitor.</title>
        <authorList>
            <person name="Kaur S."/>
            <person name="Stinson S.A."/>
            <person name="diCenzo G.C."/>
        </authorList>
    </citation>
    <scope>NUCLEOTIDE SEQUENCE</scope>
    <source>
        <strain evidence="2">QUZm001</strain>
    </source>
</reference>
<evidence type="ECO:0000313" key="3">
    <source>
        <dbReference type="Proteomes" id="UP001168821"/>
    </source>
</evidence>
<evidence type="ECO:0008006" key="4">
    <source>
        <dbReference type="Google" id="ProtNLM"/>
    </source>
</evidence>
<protein>
    <recommendedName>
        <fullName evidence="4">Gag-pol polyprotein</fullName>
    </recommendedName>
</protein>
<name>A0AA38HIA8_9CUCU</name>
<feature type="coiled-coil region" evidence="1">
    <location>
        <begin position="94"/>
        <end position="121"/>
    </location>
</feature>
<keyword evidence="1" id="KW-0175">Coiled coil</keyword>
<dbReference type="PANTHER" id="PTHR35046:SF9">
    <property type="entry name" value="RNA-DIRECTED DNA POLYMERASE"/>
    <property type="match status" value="1"/>
</dbReference>